<accession>A0A6B3RRN5</accession>
<dbReference type="PANTHER" id="PTHR40267:SF1">
    <property type="entry name" value="BLR3294 PROTEIN"/>
    <property type="match status" value="1"/>
</dbReference>
<dbReference type="InterPro" id="IPR053714">
    <property type="entry name" value="Iso_Racemase_Enz_sf"/>
</dbReference>
<dbReference type="PANTHER" id="PTHR40267">
    <property type="entry name" value="BLR3294 PROTEIN"/>
    <property type="match status" value="1"/>
</dbReference>
<dbReference type="Proteomes" id="UP000481421">
    <property type="component" value="Unassembled WGS sequence"/>
</dbReference>
<proteinExistence type="predicted"/>
<dbReference type="AlphaFoldDB" id="A0A6B3RRN5"/>
<dbReference type="Pfam" id="PF17645">
    <property type="entry name" value="Amdase"/>
    <property type="match status" value="1"/>
</dbReference>
<dbReference type="RefSeq" id="WP_164615786.1">
    <property type="nucleotide sequence ID" value="NZ_JAAIKE010000022.1"/>
</dbReference>
<dbReference type="Gene3D" id="3.40.50.12500">
    <property type="match status" value="1"/>
</dbReference>
<keyword evidence="2" id="KW-1185">Reference proteome</keyword>
<sequence>MTQSPKALRLGMLTPSSNTVLEPETQALLAPMAGAVSAHFGRFRVTQIGLDTAAESQFALEPILVAADLLADAKPDVIAWNGTSASWRGFDTDRRLCAEIAARSGVQATSAVLAFNAAMAALGVKRLGLVTPYTPDVQAAISRNYAAHGIDIAAEAHAGLRDNYSFAELSEDRVAQMCRDVAASRPDAIAIVCTNMRGARRAAALEAELNIPILDSVAVTLWGCLTKIGADPAPLKGFGRLFALRAPGDAL</sequence>
<comment type="caution">
    <text evidence="1">The sequence shown here is derived from an EMBL/GenBank/DDBJ whole genome shotgun (WGS) entry which is preliminary data.</text>
</comment>
<protein>
    <submittedName>
        <fullName evidence="1">Asp/Glu/hydantoin racemase</fullName>
    </submittedName>
</protein>
<evidence type="ECO:0000313" key="1">
    <source>
        <dbReference type="EMBL" id="NEX48810.1"/>
    </source>
</evidence>
<name>A0A6B3RRN5_9RHOB</name>
<reference evidence="1 2" key="1">
    <citation type="submission" date="2020-02" db="EMBL/GenBank/DDBJ databases">
        <title>Rhodobacter algicola sp. nov., isolated from microalga culture.</title>
        <authorList>
            <person name="Park C.-Y."/>
        </authorList>
    </citation>
    <scope>NUCLEOTIDE SEQUENCE [LARGE SCALE GENOMIC DNA]</scope>
    <source>
        <strain evidence="1 2">ETT8</strain>
    </source>
</reference>
<dbReference type="InterPro" id="IPR026286">
    <property type="entry name" value="MaiA/AMDase"/>
</dbReference>
<organism evidence="1 2">
    <name type="scientific">Pseudotabrizicola algicola</name>
    <dbReference type="NCBI Taxonomy" id="2709381"/>
    <lineage>
        <taxon>Bacteria</taxon>
        <taxon>Pseudomonadati</taxon>
        <taxon>Pseudomonadota</taxon>
        <taxon>Alphaproteobacteria</taxon>
        <taxon>Rhodobacterales</taxon>
        <taxon>Paracoccaceae</taxon>
        <taxon>Pseudotabrizicola</taxon>
    </lineage>
</organism>
<dbReference type="PIRSF" id="PIRSF015736">
    <property type="entry name" value="MI"/>
    <property type="match status" value="1"/>
</dbReference>
<gene>
    <name evidence="1" type="ORF">G3572_21710</name>
</gene>
<evidence type="ECO:0000313" key="2">
    <source>
        <dbReference type="Proteomes" id="UP000481421"/>
    </source>
</evidence>
<dbReference type="EMBL" id="JAAIKE010000022">
    <property type="protein sequence ID" value="NEX48810.1"/>
    <property type="molecule type" value="Genomic_DNA"/>
</dbReference>